<evidence type="ECO:0000313" key="4">
    <source>
        <dbReference type="RefSeq" id="XP_034247614.1"/>
    </source>
</evidence>
<feature type="region of interest" description="Disordered" evidence="1">
    <location>
        <begin position="12"/>
        <end position="46"/>
    </location>
</feature>
<feature type="transmembrane region" description="Helical" evidence="2">
    <location>
        <begin position="111"/>
        <end position="130"/>
    </location>
</feature>
<evidence type="ECO:0000313" key="3">
    <source>
        <dbReference type="Proteomes" id="UP000515158"/>
    </source>
</evidence>
<dbReference type="RefSeq" id="XP_034247614.1">
    <property type="nucleotide sequence ID" value="XM_034391723.1"/>
</dbReference>
<evidence type="ECO:0000256" key="1">
    <source>
        <dbReference type="SAM" id="MobiDB-lite"/>
    </source>
</evidence>
<evidence type="ECO:0000256" key="2">
    <source>
        <dbReference type="SAM" id="Phobius"/>
    </source>
</evidence>
<name>A0A6P8ZRH5_THRPL</name>
<dbReference type="OrthoDB" id="8188942at2759"/>
<proteinExistence type="predicted"/>
<dbReference type="Proteomes" id="UP000515158">
    <property type="component" value="Unplaced"/>
</dbReference>
<feature type="transmembrane region" description="Helical" evidence="2">
    <location>
        <begin position="217"/>
        <end position="237"/>
    </location>
</feature>
<protein>
    <submittedName>
        <fullName evidence="4">Uncharacterized protein LOC117649204</fullName>
    </submittedName>
</protein>
<keyword evidence="2" id="KW-1133">Transmembrane helix</keyword>
<keyword evidence="3" id="KW-1185">Reference proteome</keyword>
<feature type="transmembrane region" description="Helical" evidence="2">
    <location>
        <begin position="167"/>
        <end position="190"/>
    </location>
</feature>
<dbReference type="GeneID" id="117649204"/>
<dbReference type="KEGG" id="tpal:117649204"/>
<keyword evidence="2" id="KW-0812">Transmembrane</keyword>
<sequence>MLKRGYFCTTSEVGPGGGRKDSLRPLASEVSTSRDSGCPPDEALVSTSTSPAHAAFSYTHNGSPPPRKPSYPFHLVLRLRVLQIVCGLSAMVMGAVAVIEEHGELNLGLGIPAGGASVLAAVLLVAAASVHTSRGFSGYRAPAPTCGASRYGVAAWRGGAWRGALPVLLLWLLAVALHAALLGRSLLALAEPYHPQYPPHVWVPPSAGSKPTPTRTVIASLQMLLAATTLLAVGLVLHVDCRHDPGAGEGPGGSGSGVGGASSTAMSMVAVASTSSERGSRV</sequence>
<feature type="transmembrane region" description="Helical" evidence="2">
    <location>
        <begin position="77"/>
        <end position="99"/>
    </location>
</feature>
<dbReference type="InParanoid" id="A0A6P8ZRH5"/>
<organism evidence="4">
    <name type="scientific">Thrips palmi</name>
    <name type="common">Melon thrips</name>
    <dbReference type="NCBI Taxonomy" id="161013"/>
    <lineage>
        <taxon>Eukaryota</taxon>
        <taxon>Metazoa</taxon>
        <taxon>Ecdysozoa</taxon>
        <taxon>Arthropoda</taxon>
        <taxon>Hexapoda</taxon>
        <taxon>Insecta</taxon>
        <taxon>Pterygota</taxon>
        <taxon>Neoptera</taxon>
        <taxon>Paraneoptera</taxon>
        <taxon>Thysanoptera</taxon>
        <taxon>Terebrantia</taxon>
        <taxon>Thripoidea</taxon>
        <taxon>Thripidae</taxon>
        <taxon>Thrips</taxon>
    </lineage>
</organism>
<gene>
    <name evidence="4" type="primary">LOC117649204</name>
</gene>
<dbReference type="AlphaFoldDB" id="A0A6P8ZRH5"/>
<accession>A0A6P8ZRH5</accession>
<keyword evidence="2" id="KW-0472">Membrane</keyword>
<reference evidence="4" key="1">
    <citation type="submission" date="2025-08" db="UniProtKB">
        <authorList>
            <consortium name="RefSeq"/>
        </authorList>
    </citation>
    <scope>IDENTIFICATION</scope>
    <source>
        <tissue evidence="4">Total insect</tissue>
    </source>
</reference>